<dbReference type="CDD" id="cd00717">
    <property type="entry name" value="URO-D"/>
    <property type="match status" value="1"/>
</dbReference>
<dbReference type="GO" id="GO:0009507">
    <property type="term" value="C:chloroplast"/>
    <property type="evidence" value="ECO:0007669"/>
    <property type="project" value="UniProtKB-SubCell"/>
</dbReference>
<dbReference type="GO" id="GO:0015995">
    <property type="term" value="P:chlorophyll biosynthetic process"/>
    <property type="evidence" value="ECO:0007669"/>
    <property type="project" value="UniProtKB-KW"/>
</dbReference>
<comment type="subcellular location">
    <subcellularLocation>
        <location evidence="2">Plastid</location>
        <location evidence="2">Chloroplast</location>
    </subcellularLocation>
</comment>
<dbReference type="InterPro" id="IPR023214">
    <property type="entry name" value="HAD_sf"/>
</dbReference>
<dbReference type="Gene3D" id="3.20.20.210">
    <property type="match status" value="1"/>
</dbReference>
<evidence type="ECO:0000256" key="10">
    <source>
        <dbReference type="ARBA" id="ARBA00023054"/>
    </source>
</evidence>
<evidence type="ECO:0000256" key="4">
    <source>
        <dbReference type="ARBA" id="ARBA00005173"/>
    </source>
</evidence>
<dbReference type="SUPFAM" id="SSF56784">
    <property type="entry name" value="HAD-like"/>
    <property type="match status" value="1"/>
</dbReference>
<dbReference type="UniPathway" id="UPA00251">
    <property type="reaction ID" value="UER00321"/>
</dbReference>
<feature type="domain" description="Uroporphyrinogen decarboxylase (URO-D)" evidence="17">
    <location>
        <begin position="1304"/>
        <end position="1320"/>
    </location>
</feature>
<dbReference type="InterPro" id="IPR008545">
    <property type="entry name" value="Web"/>
</dbReference>
<protein>
    <recommendedName>
        <fullName evidence="8">uroporphyrinogen decarboxylase</fullName>
        <ecNumber evidence="8">4.1.1.37</ecNumber>
    </recommendedName>
</protein>
<evidence type="ECO:0000256" key="13">
    <source>
        <dbReference type="ARBA" id="ARBA00023244"/>
    </source>
</evidence>
<sequence>MAAEAVPGTPGINEMRPETGTEFRFNNGSGYGHGAPGSPCPPGIRRVGLRAVIDTSPPFGSVEEAVTRFGGRGSWIPFYKLGENYNGVEEFDLKKVEEQAAELEKDLIVKELETLDVLEELATTKRIVEELKRQLQKEALKSLTVSPQDSHLEEHMLSSPAIKEMNKEIYRTPGNNHEHVMGNSSPYPNSPDLILMELKQAKLNLGKTISDLGVIQSSVECLNKKMRSEKVLLEKTRDRLTSQFAGVSSLEEEMKNIKVKAQIGDDAETNTKSGFGNSAFVSREHMQFSKIVEAANFEAFGAMSRNEHSKNIMETAEMRWIAAKKMEEAAKAAEAVALAEIKALTSGGSSSGYVLPEPEKMSFSSQMKSPLNSKAQEAEGWFKKKLVDAMRQIDEAHTSKLAILRKLREATEEVKHSKQFLEEALNKVEIANRKQLAAEEALESWGPEHHQKGQAAAYNIHNLNNFRSPDYNLNSPMNEMNKSVIVNDSPKPVLRSTCSMRDVLSRKQVLPEDFVATKEVDRGQTDTHRVALSEMLHALREDLTFPSKVEKEGNDQKPVLAHRKKFGFIQISLPLSRPSKKKMQTSNAINSCGASVPIALAGMHECEFNDNVKRFRGVSVDVKKQSIWDQLVIRAPCHFFLKELTKTSKAGNWVAINREGFEAWKNKSDKERQPYVAEAEKIDKACLKALLEEANDKFKVDDEADSAAVGNNGKPGEPQFSEDYENSDGSHVFWDHSATTGSWHTYHRSLTLLQLDLGTPTSSFRSSSLLLPWRSPSPHPHSSFPSKLKLLRLKRLGTAKYQRVVRSSCRFNENGSVNGFPATPNKLFMQEAIGAEYGEGFETFRPDGPLKVDVDFLNDKLQEGFLKRIRYAMKPDEAYGLIFSFDNVVADTQTLKLNAWKQLASEEGKELPEDGVLQRRMLYAGADHVLHKYEPSVLDTFIDYSSQVSENFQLLLWDKADGELDRLSLKFSQLYYDNLLRLSEPVEGLKEWLDAVSTARIPCAVVSSLDRRNMTEALERMGLKKYFQAIVTEEDGMDSIAHRFLSAAMKLDRKPSKCVVFEDEPRGITAAHNCTMMAVALIGAHPAPPSSPPWLRERNTRKSFQSFRERCEEIRIRETSNPIPLMHPIMSCIHSYGSIASISLPTSPSFTPRSRCVPRSRFLCAVGVSVAEAQVASIAEPLLLNAVRGDDVERPPSYQTLCERYPSFRERSENVDLVVEISLQPWKVFKPDGVILFSDILTPLSGMNIPFDIVKGKGPVIFDPLQTADDVVQVREFVPQESVPYVGEALTILRKEVDNKAAVLGFVGAPFTLASYVVEGGSSKHFSKIKRLAFSQPKVLHALLQKFTTSMTKYIRYQADSGAQAVQIFDSWATELSPVDFEEFSLPYLKQIVDAVKETHPDLPLILYASGSGGLLERLALTGVDVVSLDWTVDMAEGRRRLGPNIAVQGNVDPGVLFGSKEFITSRINDTVRKAGRGKHILNLGHGIVVGTPEENVAHFFEPF</sequence>
<evidence type="ECO:0000256" key="12">
    <source>
        <dbReference type="ARBA" id="ARBA00023239"/>
    </source>
</evidence>
<dbReference type="STRING" id="3750.A0A498JFW6"/>
<dbReference type="Proteomes" id="UP000290289">
    <property type="component" value="Chromosome 7"/>
</dbReference>
<dbReference type="Gene3D" id="1.10.150.240">
    <property type="entry name" value="Putative phosphatase, domain 2"/>
    <property type="match status" value="1"/>
</dbReference>
<keyword evidence="9" id="KW-0210">Decarboxylase</keyword>
<evidence type="ECO:0000256" key="1">
    <source>
        <dbReference type="ARBA" id="ARBA00002448"/>
    </source>
</evidence>
<dbReference type="FunFam" id="3.20.20.210:FF:000006">
    <property type="entry name" value="Uroporphyrinogen decarboxylase"/>
    <property type="match status" value="1"/>
</dbReference>
<dbReference type="PANTHER" id="PTHR47858">
    <property type="entry name" value="HALOACID DEHALOGENASE-LIKE HYDROLASE (HAD) SUPERFAMILY PROTEIN"/>
    <property type="match status" value="1"/>
</dbReference>
<keyword evidence="10 15" id="KW-0175">Coiled coil</keyword>
<name>A0A498JFW6_MALDO</name>
<dbReference type="InterPro" id="IPR006361">
    <property type="entry name" value="Uroporphyrinogen_deCO2ase_HemE"/>
</dbReference>
<feature type="coiled-coil region" evidence="15">
    <location>
        <begin position="86"/>
        <end position="141"/>
    </location>
</feature>
<dbReference type="PANTHER" id="PTHR47858:SF3">
    <property type="entry name" value="HALOACID DEHALOGENASE-LIKE HYDROLASE SUPERFAMILY PROTEIN"/>
    <property type="match status" value="1"/>
</dbReference>
<evidence type="ECO:0000256" key="9">
    <source>
        <dbReference type="ARBA" id="ARBA00022793"/>
    </source>
</evidence>
<dbReference type="SUPFAM" id="SSF51726">
    <property type="entry name" value="UROD/MetE-like"/>
    <property type="match status" value="1"/>
</dbReference>
<keyword evidence="11" id="KW-0149">Chlorophyll biosynthesis</keyword>
<evidence type="ECO:0000256" key="7">
    <source>
        <dbReference type="ARBA" id="ARBA00011738"/>
    </source>
</evidence>
<evidence type="ECO:0000256" key="6">
    <source>
        <dbReference type="ARBA" id="ARBA00009935"/>
    </source>
</evidence>
<dbReference type="InterPro" id="IPR023198">
    <property type="entry name" value="PGP-like_dom2"/>
</dbReference>
<evidence type="ECO:0000256" key="16">
    <source>
        <dbReference type="SAM" id="MobiDB-lite"/>
    </source>
</evidence>
<evidence type="ECO:0000313" key="18">
    <source>
        <dbReference type="EMBL" id="RXH94729.1"/>
    </source>
</evidence>
<dbReference type="Gene3D" id="3.40.50.1000">
    <property type="entry name" value="HAD superfamily/HAD-like"/>
    <property type="match status" value="1"/>
</dbReference>
<evidence type="ECO:0000256" key="8">
    <source>
        <dbReference type="ARBA" id="ARBA00012288"/>
    </source>
</evidence>
<dbReference type="EC" id="4.1.1.37" evidence="8"/>
<evidence type="ECO:0000259" key="17">
    <source>
        <dbReference type="PROSITE" id="PS00907"/>
    </source>
</evidence>
<feature type="coiled-coil region" evidence="15">
    <location>
        <begin position="404"/>
        <end position="441"/>
    </location>
</feature>
<dbReference type="InterPro" id="IPR041492">
    <property type="entry name" value="HAD_2"/>
</dbReference>
<gene>
    <name evidence="18" type="ORF">DVH24_024413</name>
</gene>
<comment type="caution">
    <text evidence="18">The sequence shown here is derived from an EMBL/GenBank/DDBJ whole genome shotgun (WGS) entry which is preliminary data.</text>
</comment>
<keyword evidence="19" id="KW-1185">Reference proteome</keyword>
<comment type="similarity">
    <text evidence="5">Belongs to the WEB family.</text>
</comment>
<reference evidence="18 19" key="1">
    <citation type="submission" date="2018-10" db="EMBL/GenBank/DDBJ databases">
        <title>A high-quality apple genome assembly.</title>
        <authorList>
            <person name="Hu J."/>
        </authorList>
    </citation>
    <scope>NUCLEOTIDE SEQUENCE [LARGE SCALE GENOMIC DNA]</scope>
    <source>
        <strain evidence="19">cv. HFTH1</strain>
        <tissue evidence="18">Young leaf</tissue>
    </source>
</reference>
<evidence type="ECO:0000313" key="19">
    <source>
        <dbReference type="Proteomes" id="UP000290289"/>
    </source>
</evidence>
<dbReference type="InterPro" id="IPR038071">
    <property type="entry name" value="UROD/MetE-like_sf"/>
</dbReference>
<comment type="function">
    <text evidence="1">Catalyzes the decarboxylation of four acetate groups of uroporphyrinogen-III to yield coproporphyrinogen-III.</text>
</comment>
<dbReference type="GO" id="GO:0006782">
    <property type="term" value="P:protoporphyrinogen IX biosynthetic process"/>
    <property type="evidence" value="ECO:0007669"/>
    <property type="project" value="UniProtKB-UniPathway"/>
</dbReference>
<dbReference type="Pfam" id="PF05701">
    <property type="entry name" value="WEMBL"/>
    <property type="match status" value="2"/>
</dbReference>
<evidence type="ECO:0000256" key="3">
    <source>
        <dbReference type="ARBA" id="ARBA00004804"/>
    </source>
</evidence>
<comment type="subunit">
    <text evidence="7">Homodimer.</text>
</comment>
<dbReference type="EMBL" id="RDQH01000333">
    <property type="protein sequence ID" value="RXH94729.1"/>
    <property type="molecule type" value="Genomic_DNA"/>
</dbReference>
<comment type="catalytic activity">
    <reaction evidence="14">
        <text>uroporphyrinogen III + 4 H(+) = coproporphyrinogen III + 4 CO2</text>
        <dbReference type="Rhea" id="RHEA:19865"/>
        <dbReference type="ChEBI" id="CHEBI:15378"/>
        <dbReference type="ChEBI" id="CHEBI:16526"/>
        <dbReference type="ChEBI" id="CHEBI:57308"/>
        <dbReference type="ChEBI" id="CHEBI:57309"/>
        <dbReference type="EC" id="4.1.1.37"/>
    </reaction>
</comment>
<dbReference type="NCBIfam" id="TIGR01464">
    <property type="entry name" value="hemE"/>
    <property type="match status" value="1"/>
</dbReference>
<dbReference type="InterPro" id="IPR000257">
    <property type="entry name" value="Uroporphyrinogen_deCOase"/>
</dbReference>
<dbReference type="PROSITE" id="PS00907">
    <property type="entry name" value="UROD_2"/>
    <property type="match status" value="1"/>
</dbReference>
<proteinExistence type="inferred from homology"/>
<dbReference type="InterPro" id="IPR036910">
    <property type="entry name" value="HMG_box_dom_sf"/>
</dbReference>
<dbReference type="CDD" id="cd07505">
    <property type="entry name" value="HAD_BPGM-like"/>
    <property type="match status" value="1"/>
</dbReference>
<organism evidence="18 19">
    <name type="scientific">Malus domestica</name>
    <name type="common">Apple</name>
    <name type="synonym">Pyrus malus</name>
    <dbReference type="NCBI Taxonomy" id="3750"/>
    <lineage>
        <taxon>Eukaryota</taxon>
        <taxon>Viridiplantae</taxon>
        <taxon>Streptophyta</taxon>
        <taxon>Embryophyta</taxon>
        <taxon>Tracheophyta</taxon>
        <taxon>Spermatophyta</taxon>
        <taxon>Magnoliopsida</taxon>
        <taxon>eudicotyledons</taxon>
        <taxon>Gunneridae</taxon>
        <taxon>Pentapetalae</taxon>
        <taxon>rosids</taxon>
        <taxon>fabids</taxon>
        <taxon>Rosales</taxon>
        <taxon>Rosaceae</taxon>
        <taxon>Amygdaloideae</taxon>
        <taxon>Maleae</taxon>
        <taxon>Malus</taxon>
    </lineage>
</organism>
<dbReference type="InterPro" id="IPR036412">
    <property type="entry name" value="HAD-like_sf"/>
</dbReference>
<dbReference type="SUPFAM" id="SSF47095">
    <property type="entry name" value="HMG-box"/>
    <property type="match status" value="1"/>
</dbReference>
<feature type="region of interest" description="Disordered" evidence="16">
    <location>
        <begin position="702"/>
        <end position="722"/>
    </location>
</feature>
<comment type="pathway">
    <text evidence="3">Porphyrin-containing compound metabolism; protoporphyrin-IX biosynthesis; coproporphyrinogen-III from 5-aminolevulinate: step 4/4.</text>
</comment>
<dbReference type="GO" id="GO:0004853">
    <property type="term" value="F:uroporphyrinogen decarboxylase activity"/>
    <property type="evidence" value="ECO:0007669"/>
    <property type="project" value="UniProtKB-EC"/>
</dbReference>
<comment type="pathway">
    <text evidence="4">Porphyrin-containing compound metabolism; chlorophyll biosynthesis.</text>
</comment>
<evidence type="ECO:0000256" key="15">
    <source>
        <dbReference type="SAM" id="Coils"/>
    </source>
</evidence>
<dbReference type="Pfam" id="PF13419">
    <property type="entry name" value="HAD_2"/>
    <property type="match status" value="1"/>
</dbReference>
<keyword evidence="12" id="KW-0456">Lyase</keyword>
<feature type="region of interest" description="Disordered" evidence="16">
    <location>
        <begin position="1"/>
        <end position="35"/>
    </location>
</feature>
<comment type="similarity">
    <text evidence="6">Belongs to the uroporphyrinogen decarboxylase family.</text>
</comment>
<evidence type="ECO:0000256" key="11">
    <source>
        <dbReference type="ARBA" id="ARBA00023171"/>
    </source>
</evidence>
<accession>A0A498JFW6</accession>
<keyword evidence="13" id="KW-0627">Porphyrin biosynthesis</keyword>
<evidence type="ECO:0000256" key="2">
    <source>
        <dbReference type="ARBA" id="ARBA00004229"/>
    </source>
</evidence>
<dbReference type="Pfam" id="PF01208">
    <property type="entry name" value="URO-D"/>
    <property type="match status" value="1"/>
</dbReference>
<evidence type="ECO:0000256" key="14">
    <source>
        <dbReference type="ARBA" id="ARBA00048033"/>
    </source>
</evidence>
<evidence type="ECO:0000256" key="5">
    <source>
        <dbReference type="ARBA" id="ARBA00005485"/>
    </source>
</evidence>